<evidence type="ECO:0000313" key="6">
    <source>
        <dbReference type="Proteomes" id="UP000321328"/>
    </source>
</evidence>
<dbReference type="InterPro" id="IPR005158">
    <property type="entry name" value="BTAD"/>
</dbReference>
<dbReference type="EMBL" id="BJVI01000025">
    <property type="protein sequence ID" value="GEL18783.1"/>
    <property type="molecule type" value="Genomic_DNA"/>
</dbReference>
<dbReference type="Pfam" id="PF25872">
    <property type="entry name" value="HTH_77"/>
    <property type="match status" value="1"/>
</dbReference>
<dbReference type="Gene3D" id="1.25.40.10">
    <property type="entry name" value="Tetratricopeptide repeat domain"/>
    <property type="match status" value="2"/>
</dbReference>
<evidence type="ECO:0000259" key="4">
    <source>
        <dbReference type="PROSITE" id="PS51755"/>
    </source>
</evidence>
<dbReference type="GO" id="GO:0003677">
    <property type="term" value="F:DNA binding"/>
    <property type="evidence" value="ECO:0007669"/>
    <property type="project" value="UniProtKB-UniRule"/>
</dbReference>
<dbReference type="SUPFAM" id="SSF52540">
    <property type="entry name" value="P-loop containing nucleoside triphosphate hydrolases"/>
    <property type="match status" value="1"/>
</dbReference>
<comment type="similarity">
    <text evidence="1">Belongs to the AfsR/DnrI/RedD regulatory family.</text>
</comment>
<dbReference type="SMART" id="SM00862">
    <property type="entry name" value="Trans_reg_C"/>
    <property type="match status" value="1"/>
</dbReference>
<dbReference type="Proteomes" id="UP000321328">
    <property type="component" value="Unassembled WGS sequence"/>
</dbReference>
<organism evidence="5 6">
    <name type="scientific">Pseudonocardia asaccharolytica DSM 44247 = NBRC 16224</name>
    <dbReference type="NCBI Taxonomy" id="1123024"/>
    <lineage>
        <taxon>Bacteria</taxon>
        <taxon>Bacillati</taxon>
        <taxon>Actinomycetota</taxon>
        <taxon>Actinomycetes</taxon>
        <taxon>Pseudonocardiales</taxon>
        <taxon>Pseudonocardiaceae</taxon>
        <taxon>Pseudonocardia</taxon>
    </lineage>
</organism>
<dbReference type="Gene3D" id="3.40.50.300">
    <property type="entry name" value="P-loop containing nucleotide triphosphate hydrolases"/>
    <property type="match status" value="1"/>
</dbReference>
<accession>A0A511D2N6</accession>
<dbReference type="Pfam" id="PF13401">
    <property type="entry name" value="AAA_22"/>
    <property type="match status" value="1"/>
</dbReference>
<feature type="DNA-binding region" description="OmpR/PhoB-type" evidence="3">
    <location>
        <begin position="2"/>
        <end position="102"/>
    </location>
</feature>
<dbReference type="Gene3D" id="1.10.10.10">
    <property type="entry name" value="Winged helix-like DNA-binding domain superfamily/Winged helix DNA-binding domain"/>
    <property type="match status" value="1"/>
</dbReference>
<name>A0A511D2N6_9PSEU</name>
<dbReference type="Pfam" id="PF03704">
    <property type="entry name" value="BTAD"/>
    <property type="match status" value="1"/>
</dbReference>
<dbReference type="STRING" id="1123024.GCA_000423625_03641"/>
<dbReference type="RefSeq" id="WP_051233253.1">
    <property type="nucleotide sequence ID" value="NZ_AUII01000020.1"/>
</dbReference>
<dbReference type="InterPro" id="IPR049945">
    <property type="entry name" value="AAA_22"/>
</dbReference>
<dbReference type="CDD" id="cd15831">
    <property type="entry name" value="BTAD"/>
    <property type="match status" value="1"/>
</dbReference>
<comment type="caution">
    <text evidence="5">The sequence shown here is derived from an EMBL/GenBank/DDBJ whole genome shotgun (WGS) entry which is preliminary data.</text>
</comment>
<dbReference type="OrthoDB" id="9812579at2"/>
<dbReference type="InterPro" id="IPR027417">
    <property type="entry name" value="P-loop_NTPase"/>
</dbReference>
<proteinExistence type="inferred from homology"/>
<evidence type="ECO:0000256" key="2">
    <source>
        <dbReference type="ARBA" id="ARBA00023125"/>
    </source>
</evidence>
<keyword evidence="2 3" id="KW-0238">DNA-binding</keyword>
<reference evidence="5 6" key="1">
    <citation type="submission" date="2019-07" db="EMBL/GenBank/DDBJ databases">
        <title>Whole genome shotgun sequence of Pseudonocardia asaccharolytica NBRC 16224.</title>
        <authorList>
            <person name="Hosoyama A."/>
            <person name="Uohara A."/>
            <person name="Ohji S."/>
            <person name="Ichikawa N."/>
        </authorList>
    </citation>
    <scope>NUCLEOTIDE SEQUENCE [LARGE SCALE GENOMIC DNA]</scope>
    <source>
        <strain evidence="5 6">NBRC 16224</strain>
    </source>
</reference>
<dbReference type="GO" id="GO:0000160">
    <property type="term" value="P:phosphorelay signal transduction system"/>
    <property type="evidence" value="ECO:0007669"/>
    <property type="project" value="InterPro"/>
</dbReference>
<dbReference type="GO" id="GO:0006355">
    <property type="term" value="P:regulation of DNA-templated transcription"/>
    <property type="evidence" value="ECO:0007669"/>
    <property type="project" value="InterPro"/>
</dbReference>
<dbReference type="SUPFAM" id="SSF46894">
    <property type="entry name" value="C-terminal effector domain of the bipartite response regulators"/>
    <property type="match status" value="1"/>
</dbReference>
<dbReference type="AlphaFoldDB" id="A0A511D2N6"/>
<dbReference type="PANTHER" id="PTHR47691">
    <property type="entry name" value="REGULATOR-RELATED"/>
    <property type="match status" value="1"/>
</dbReference>
<sequence>MPEQYSTRTSVSLLGTVEVWRAADGCAPAEILPGGLRLRGLLAQLALDSGRPVTAESLIDDLWGEQPPDSVGNALQSLVSRLRRALGTELVATVPGGYRLQVAPEDVDAVRFVRLIGSAAAEPDPRRGRELLTAALGLWRGPALADLRRLPFADPAADRLAEQRATAAERLAALSLSLGEPTVGLDVLSELLAGQPLRESAAVALARGLHAAGRQADALAVLDHTRELLAEQLGVDPGPELAQTRLDVLRGTPPAPPPRPPAVARPGRAALTSFVGRDDDVSRVRGLLTSARLVTLTGPGGAGKTRLAREVAADLGGETRLAELAALTGPDQLPATLLAALGGPELVIHSQEEIGPDTTERLRAAVAGRDLVLVLDNCEHLVDAVATLTQTLLETSPRLRVLATSREPLAIPGEMLHPVDALAPAAARRLFADRAAAVAPGFALDDAVRPAVAEICRRLDGQPLPIELAAARLRTLSPHEIATRLDDRFRLLTAGARTALPRHQTLRAVVDWSWELLSKPERVLARRLAVFTGGATEAAVERVCTGPDGPALGEVLDLLAALVDKSLVVAVPQPGGTPTRYRMLETIREYAREQLDTAGERDAVAAAHAAFLVELVEQVEPQLRGAGQLEWLAQLRVESDNITEALQHAVEAGDAPTAHRLTAAMWWSWLIRGLFDEAMRWVEAVCALPGAAPADVRARNTAYLALTCAARGDLPAALRCVETATGLAANLPAPRHPVLDLIEPITALYAEQDEGPVSRLSEEADDPWLRGMALLTRAQVAENRGDIEAQRSLIRAAHTRFAAVGDRFGLGLTLGSLGELEDIAGDLDAAARAYDEAIALATELGNDDDLPQFLVHRARLAARRGDLDAARAELTAAAAVGSGPFGNAGAVPVMLAEVERLAGRFEAARAQLELAATDLAESGLGVPQRRAYLAAAHAAVELTARDIAAGRARLAEAVAAAVESRDGPVTAMVAELAARFALRETDAATAGLLLGVAAAQRGTLDRGNPEVLAALDEVRDALGPAAADEAVERGRALPRTEGLALLQAFIPRVAVFPSASRGVSATESG</sequence>
<dbReference type="InterPro" id="IPR016032">
    <property type="entry name" value="Sig_transdc_resp-reg_C-effctor"/>
</dbReference>
<dbReference type="InterPro" id="IPR058852">
    <property type="entry name" value="HTH_77"/>
</dbReference>
<evidence type="ECO:0000313" key="5">
    <source>
        <dbReference type="EMBL" id="GEL18783.1"/>
    </source>
</evidence>
<gene>
    <name evidence="5" type="ORF">PA7_26200</name>
</gene>
<evidence type="ECO:0000256" key="1">
    <source>
        <dbReference type="ARBA" id="ARBA00005820"/>
    </source>
</evidence>
<dbReference type="SUPFAM" id="SSF48452">
    <property type="entry name" value="TPR-like"/>
    <property type="match status" value="2"/>
</dbReference>
<dbReference type="PANTHER" id="PTHR47691:SF3">
    <property type="entry name" value="HTH-TYPE TRANSCRIPTIONAL REGULATOR RV0890C-RELATED"/>
    <property type="match status" value="1"/>
</dbReference>
<protein>
    <submittedName>
        <fullName evidence="5">SARP family transcriptional regulator</fullName>
    </submittedName>
</protein>
<evidence type="ECO:0000256" key="3">
    <source>
        <dbReference type="PROSITE-ProRule" id="PRU01091"/>
    </source>
</evidence>
<dbReference type="InterPro" id="IPR011990">
    <property type="entry name" value="TPR-like_helical_dom_sf"/>
</dbReference>
<keyword evidence="6" id="KW-1185">Reference proteome</keyword>
<feature type="domain" description="OmpR/PhoB-type" evidence="4">
    <location>
        <begin position="2"/>
        <end position="102"/>
    </location>
</feature>
<dbReference type="InterPro" id="IPR036388">
    <property type="entry name" value="WH-like_DNA-bd_sf"/>
</dbReference>
<dbReference type="InterPro" id="IPR001867">
    <property type="entry name" value="OmpR/PhoB-type_DNA-bd"/>
</dbReference>
<dbReference type="SMART" id="SM01043">
    <property type="entry name" value="BTAD"/>
    <property type="match status" value="1"/>
</dbReference>
<dbReference type="Pfam" id="PF00486">
    <property type="entry name" value="Trans_reg_C"/>
    <property type="match status" value="1"/>
</dbReference>
<dbReference type="PROSITE" id="PS51755">
    <property type="entry name" value="OMPR_PHOB"/>
    <property type="match status" value="1"/>
</dbReference>